<dbReference type="InterPro" id="IPR036291">
    <property type="entry name" value="NAD(P)-bd_dom_sf"/>
</dbReference>
<dbReference type="PANTHER" id="PTHR43157:SF31">
    <property type="entry name" value="PHOSPHATIDYLINOSITOL-GLYCAN BIOSYNTHESIS CLASS F PROTEIN"/>
    <property type="match status" value="1"/>
</dbReference>
<evidence type="ECO:0000256" key="1">
    <source>
        <dbReference type="ARBA" id="ARBA00023002"/>
    </source>
</evidence>
<dbReference type="InterPro" id="IPR002347">
    <property type="entry name" value="SDR_fam"/>
</dbReference>
<comment type="caution">
    <text evidence="2">The sequence shown here is derived from an EMBL/GenBank/DDBJ whole genome shotgun (WGS) entry which is preliminary data.</text>
</comment>
<dbReference type="RefSeq" id="WP_033719497.1">
    <property type="nucleotide sequence ID" value="NZ_JAEKMM010000004.1"/>
</dbReference>
<organism evidence="2 3">
    <name type="scientific">Mycobacterium avium</name>
    <dbReference type="NCBI Taxonomy" id="1764"/>
    <lineage>
        <taxon>Bacteria</taxon>
        <taxon>Bacillati</taxon>
        <taxon>Actinomycetota</taxon>
        <taxon>Actinomycetes</taxon>
        <taxon>Mycobacteriales</taxon>
        <taxon>Mycobacteriaceae</taxon>
        <taxon>Mycobacterium</taxon>
        <taxon>Mycobacterium avium complex (MAC)</taxon>
    </lineage>
</organism>
<sequence>MTSHLAAVLVTGANTGLGREVARTLARVDGVERVYVSCRSEEKAYKAADNLGRIAGRQIYQPLMMDLTELRSVTAAIDGLDDFVDGIIMNAGGTGGPTPNARTTAGVTHIFAANVLGHAALLEGLMQRGAFGGTAVLVGSEAARGAPKLRIPRPIFHVGSAAEYSSVADGSFWSRGGSVMSAYAAVKHVGALYMSAMARRHPESRLLTVSPGNTAGTDVLRDMTPIVRLLMGGLLMPFVLPAFGIAHTLQTGTQRLIRGLIDDALLSGGFYASPASALTGPLTDQAKIMPDFADEARQDAAMEAIHRFLSPSPTASGV</sequence>
<evidence type="ECO:0000313" key="2">
    <source>
        <dbReference type="EMBL" id="PBA23693.1"/>
    </source>
</evidence>
<keyword evidence="1" id="KW-0560">Oxidoreductase</keyword>
<dbReference type="Proteomes" id="UP000217768">
    <property type="component" value="Unassembled WGS sequence"/>
</dbReference>
<protein>
    <submittedName>
        <fullName evidence="2">Short-chain dehydrogenase</fullName>
    </submittedName>
</protein>
<dbReference type="GeneID" id="66600179"/>
<dbReference type="GO" id="GO:0016491">
    <property type="term" value="F:oxidoreductase activity"/>
    <property type="evidence" value="ECO:0007669"/>
    <property type="project" value="UniProtKB-KW"/>
</dbReference>
<dbReference type="Gene3D" id="3.40.50.720">
    <property type="entry name" value="NAD(P)-binding Rossmann-like Domain"/>
    <property type="match status" value="1"/>
</dbReference>
<dbReference type="Pfam" id="PF00106">
    <property type="entry name" value="adh_short"/>
    <property type="match status" value="1"/>
</dbReference>
<proteinExistence type="predicted"/>
<dbReference type="PANTHER" id="PTHR43157">
    <property type="entry name" value="PHOSPHATIDYLINOSITOL-GLYCAN BIOSYNTHESIS CLASS F PROTEIN-RELATED"/>
    <property type="match status" value="1"/>
</dbReference>
<gene>
    <name evidence="2" type="ORF">CKJ66_27275</name>
</gene>
<reference evidence="2 3" key="1">
    <citation type="submission" date="2017-08" db="EMBL/GenBank/DDBJ databases">
        <title>Phylogenetic analysis of Mycobacterium avium complex whole genomes.</title>
        <authorList>
            <person name="Caverly L.J."/>
            <person name="Spilker T."/>
            <person name="Lipuma J."/>
        </authorList>
    </citation>
    <scope>NUCLEOTIDE SEQUENCE [LARGE SCALE GENOMIC DNA]</scope>
    <source>
        <strain evidence="2 3">FLAC0165</strain>
    </source>
</reference>
<accession>A0A2A2ZBB6</accession>
<evidence type="ECO:0000313" key="3">
    <source>
        <dbReference type="Proteomes" id="UP000217768"/>
    </source>
</evidence>
<dbReference type="EMBL" id="NSFD01000057">
    <property type="protein sequence ID" value="PBA23693.1"/>
    <property type="molecule type" value="Genomic_DNA"/>
</dbReference>
<dbReference type="SUPFAM" id="SSF51735">
    <property type="entry name" value="NAD(P)-binding Rossmann-fold domains"/>
    <property type="match status" value="1"/>
</dbReference>
<dbReference type="AlphaFoldDB" id="A0A2A2ZBB6"/>
<name>A0A2A2ZBB6_MYCAV</name>